<name>A0A376CXI4_9CORY</name>
<organism evidence="1 3">
    <name type="scientific">Corynebacterium minutissimum</name>
    <dbReference type="NCBI Taxonomy" id="38301"/>
    <lineage>
        <taxon>Bacteria</taxon>
        <taxon>Bacillati</taxon>
        <taxon>Actinomycetota</taxon>
        <taxon>Actinomycetes</taxon>
        <taxon>Mycobacteriales</taxon>
        <taxon>Corynebacteriaceae</taxon>
        <taxon>Corynebacterium</taxon>
    </lineage>
</organism>
<sequence length="96" mass="10884">MALKKIRQGPVVFFYNGEKWEIMGGTPDGWKTWGIGRIYPPPGTYWLELTETSTVELRPSEMGVKIAQQKVVTIKEGDYLLSMYAKKGDALMLTQL</sequence>
<dbReference type="RefSeq" id="WP_115021863.1">
    <property type="nucleotide sequence ID" value="NZ_CP069533.1"/>
</dbReference>
<gene>
    <name evidence="1" type="ORF">NCTC10289_01294</name>
    <name evidence="2" type="ORF">NCTC10289_02618</name>
</gene>
<evidence type="ECO:0000313" key="3">
    <source>
        <dbReference type="Proteomes" id="UP000254287"/>
    </source>
</evidence>
<proteinExistence type="predicted"/>
<evidence type="ECO:0000313" key="1">
    <source>
        <dbReference type="EMBL" id="STC77564.1"/>
    </source>
</evidence>
<protein>
    <submittedName>
        <fullName evidence="1">Uncharacterized protein</fullName>
    </submittedName>
</protein>
<dbReference type="Proteomes" id="UP000254287">
    <property type="component" value="Unassembled WGS sequence"/>
</dbReference>
<accession>A0A376CXI4</accession>
<dbReference type="EMBL" id="UFXP01000001">
    <property type="protein sequence ID" value="STC77564.1"/>
    <property type="molecule type" value="Genomic_DNA"/>
</dbReference>
<evidence type="ECO:0000313" key="2">
    <source>
        <dbReference type="EMBL" id="STD79099.1"/>
    </source>
</evidence>
<dbReference type="AlphaFoldDB" id="A0A376CXI4"/>
<dbReference type="EMBL" id="UFXP01000002">
    <property type="protein sequence ID" value="STD79099.1"/>
    <property type="molecule type" value="Genomic_DNA"/>
</dbReference>
<reference evidence="1 3" key="1">
    <citation type="submission" date="2018-06" db="EMBL/GenBank/DDBJ databases">
        <authorList>
            <consortium name="Pathogen Informatics"/>
            <person name="Doyle S."/>
        </authorList>
    </citation>
    <scope>NUCLEOTIDE SEQUENCE [LARGE SCALE GENOMIC DNA]</scope>
    <source>
        <strain evidence="1 3">NCTC10289</strain>
    </source>
</reference>